<evidence type="ECO:0000256" key="7">
    <source>
        <dbReference type="ARBA" id="ARBA00023284"/>
    </source>
</evidence>
<sequence length="245" mass="28002">MTMQFFAPRGADGSPMRIPQSFRRTVKWLPQIGDIFPRFVVDSTHGLLDFWDWADGHWVLLFSHPAANTPVCTTELGSIAANRADFEALGAKALGLTVSSIDEQVAWHKDIEDFYGEPIWFPTAHDPEGAVSEVLGMNHAKEHTEWPIRKSFIIDPQMRIRMIFEYPIFIGRSIEETLRVIEALQLRDNTGAATPGDWLDDDPVIIADDRCELEVVRTFGSVSKMLLPYLRVVRTDDKRFRMRTR</sequence>
<evidence type="ECO:0000259" key="10">
    <source>
        <dbReference type="PROSITE" id="PS51352"/>
    </source>
</evidence>
<evidence type="ECO:0000256" key="1">
    <source>
        <dbReference type="ARBA" id="ARBA00011654"/>
    </source>
</evidence>
<feature type="domain" description="Thioredoxin" evidence="10">
    <location>
        <begin position="30"/>
        <end position="186"/>
    </location>
</feature>
<protein>
    <recommendedName>
        <fullName evidence="3">Alkyl hydroperoxide reductase C</fullName>
        <ecNumber evidence="2">1.11.1.26</ecNumber>
    </recommendedName>
    <alternativeName>
        <fullName evidence="8">Peroxiredoxin</fullName>
    </alternativeName>
</protein>
<dbReference type="AlphaFoldDB" id="A0A845M5V9"/>
<accession>A0A845M5V9</accession>
<dbReference type="Pfam" id="PF00578">
    <property type="entry name" value="AhpC-TSA"/>
    <property type="match status" value="1"/>
</dbReference>
<proteinExistence type="predicted"/>
<dbReference type="InterPro" id="IPR050217">
    <property type="entry name" value="Peroxiredoxin"/>
</dbReference>
<evidence type="ECO:0000313" key="12">
    <source>
        <dbReference type="Proteomes" id="UP000467322"/>
    </source>
</evidence>
<dbReference type="GO" id="GO:0042744">
    <property type="term" value="P:hydrogen peroxide catabolic process"/>
    <property type="evidence" value="ECO:0007669"/>
    <property type="project" value="TreeGrafter"/>
</dbReference>
<comment type="subunit">
    <text evidence="1">Homodimer; disulfide-linked, upon oxidation. 5 homodimers assemble to form a ring-like decamer.</text>
</comment>
<dbReference type="InterPro" id="IPR013766">
    <property type="entry name" value="Thioredoxin_domain"/>
</dbReference>
<evidence type="ECO:0000256" key="4">
    <source>
        <dbReference type="ARBA" id="ARBA00022559"/>
    </source>
</evidence>
<dbReference type="SUPFAM" id="SSF52833">
    <property type="entry name" value="Thioredoxin-like"/>
    <property type="match status" value="1"/>
</dbReference>
<keyword evidence="4" id="KW-0575">Peroxidase</keyword>
<comment type="catalytic activity">
    <reaction evidence="9">
        <text>a hydroperoxide + NADH + H(+) = an alcohol + NAD(+) + H2O</text>
        <dbReference type="Rhea" id="RHEA:62628"/>
        <dbReference type="ChEBI" id="CHEBI:15377"/>
        <dbReference type="ChEBI" id="CHEBI:15378"/>
        <dbReference type="ChEBI" id="CHEBI:30879"/>
        <dbReference type="ChEBI" id="CHEBI:35924"/>
        <dbReference type="ChEBI" id="CHEBI:57540"/>
        <dbReference type="ChEBI" id="CHEBI:57945"/>
        <dbReference type="EC" id="1.11.1.26"/>
    </reaction>
</comment>
<dbReference type="GO" id="GO:0045454">
    <property type="term" value="P:cell redox homeostasis"/>
    <property type="evidence" value="ECO:0007669"/>
    <property type="project" value="TreeGrafter"/>
</dbReference>
<gene>
    <name evidence="11" type="ORF">GQE99_18140</name>
</gene>
<dbReference type="InterPro" id="IPR000866">
    <property type="entry name" value="AhpC/TSA"/>
</dbReference>
<dbReference type="PANTHER" id="PTHR10681:SF121">
    <property type="entry name" value="ALKYL HYDROPEROXIDE REDUCTASE C"/>
    <property type="match status" value="1"/>
</dbReference>
<dbReference type="Gene3D" id="3.30.1020.10">
    <property type="entry name" value="Antioxidant, Horf6, Chain A, domain2"/>
    <property type="match status" value="1"/>
</dbReference>
<dbReference type="GO" id="GO:0102039">
    <property type="term" value="F:NADH-dependent peroxiredoxin activity"/>
    <property type="evidence" value="ECO:0007669"/>
    <property type="project" value="UniProtKB-EC"/>
</dbReference>
<evidence type="ECO:0000256" key="5">
    <source>
        <dbReference type="ARBA" id="ARBA00022862"/>
    </source>
</evidence>
<reference evidence="11 12" key="1">
    <citation type="submission" date="2019-12" db="EMBL/GenBank/DDBJ databases">
        <title>Maritimibacter sp. nov. sp. isolated from sea sand.</title>
        <authorList>
            <person name="Kim J."/>
            <person name="Jeong S.E."/>
            <person name="Jung H.S."/>
            <person name="Jeon C.O."/>
        </authorList>
    </citation>
    <scope>NUCLEOTIDE SEQUENCE [LARGE SCALE GENOMIC DNA]</scope>
    <source>
        <strain evidence="11 12">DP07</strain>
    </source>
</reference>
<dbReference type="InterPro" id="IPR036249">
    <property type="entry name" value="Thioredoxin-like_sf"/>
</dbReference>
<keyword evidence="6" id="KW-0560">Oxidoreductase</keyword>
<evidence type="ECO:0000256" key="8">
    <source>
        <dbReference type="ARBA" id="ARBA00032077"/>
    </source>
</evidence>
<dbReference type="Gene3D" id="3.40.30.10">
    <property type="entry name" value="Glutaredoxin"/>
    <property type="match status" value="1"/>
</dbReference>
<comment type="caution">
    <text evidence="11">The sequence shown here is derived from an EMBL/GenBank/DDBJ whole genome shotgun (WGS) entry which is preliminary data.</text>
</comment>
<dbReference type="GO" id="GO:0008379">
    <property type="term" value="F:thioredoxin peroxidase activity"/>
    <property type="evidence" value="ECO:0007669"/>
    <property type="project" value="TreeGrafter"/>
</dbReference>
<dbReference type="GO" id="GO:0005829">
    <property type="term" value="C:cytosol"/>
    <property type="evidence" value="ECO:0007669"/>
    <property type="project" value="TreeGrafter"/>
</dbReference>
<dbReference type="EC" id="1.11.1.26" evidence="2"/>
<dbReference type="GO" id="GO:0033554">
    <property type="term" value="P:cellular response to stress"/>
    <property type="evidence" value="ECO:0007669"/>
    <property type="project" value="TreeGrafter"/>
</dbReference>
<evidence type="ECO:0000313" key="11">
    <source>
        <dbReference type="EMBL" id="MZR14946.1"/>
    </source>
</evidence>
<dbReference type="GO" id="GO:0006979">
    <property type="term" value="P:response to oxidative stress"/>
    <property type="evidence" value="ECO:0007669"/>
    <property type="project" value="TreeGrafter"/>
</dbReference>
<dbReference type="PROSITE" id="PS51352">
    <property type="entry name" value="THIOREDOXIN_2"/>
    <property type="match status" value="1"/>
</dbReference>
<keyword evidence="5" id="KW-0049">Antioxidant</keyword>
<evidence type="ECO:0000256" key="9">
    <source>
        <dbReference type="ARBA" id="ARBA00047572"/>
    </source>
</evidence>
<dbReference type="EMBL" id="WTUX01000019">
    <property type="protein sequence ID" value="MZR14946.1"/>
    <property type="molecule type" value="Genomic_DNA"/>
</dbReference>
<keyword evidence="12" id="KW-1185">Reference proteome</keyword>
<name>A0A845M5V9_9RHOB</name>
<evidence type="ECO:0000256" key="3">
    <source>
        <dbReference type="ARBA" id="ARBA00017462"/>
    </source>
</evidence>
<dbReference type="Proteomes" id="UP000467322">
    <property type="component" value="Unassembled WGS sequence"/>
</dbReference>
<keyword evidence="7" id="KW-0676">Redox-active center</keyword>
<evidence type="ECO:0000256" key="6">
    <source>
        <dbReference type="ARBA" id="ARBA00023002"/>
    </source>
</evidence>
<dbReference type="PANTHER" id="PTHR10681">
    <property type="entry name" value="THIOREDOXIN PEROXIDASE"/>
    <property type="match status" value="1"/>
</dbReference>
<organism evidence="11 12">
    <name type="scientific">Maritimibacter harenae</name>
    <dbReference type="NCBI Taxonomy" id="2606218"/>
    <lineage>
        <taxon>Bacteria</taxon>
        <taxon>Pseudomonadati</taxon>
        <taxon>Pseudomonadota</taxon>
        <taxon>Alphaproteobacteria</taxon>
        <taxon>Rhodobacterales</taxon>
        <taxon>Roseobacteraceae</taxon>
        <taxon>Maritimibacter</taxon>
    </lineage>
</organism>
<evidence type="ECO:0000256" key="2">
    <source>
        <dbReference type="ARBA" id="ARBA00013021"/>
    </source>
</evidence>